<evidence type="ECO:0000256" key="1">
    <source>
        <dbReference type="ARBA" id="ARBA00004141"/>
    </source>
</evidence>
<dbReference type="InterPro" id="IPR000412">
    <property type="entry name" value="ABC_2_transport"/>
</dbReference>
<feature type="transmembrane region" description="Helical" evidence="6">
    <location>
        <begin position="196"/>
        <end position="214"/>
    </location>
</feature>
<evidence type="ECO:0000256" key="6">
    <source>
        <dbReference type="RuleBase" id="RU361157"/>
    </source>
</evidence>
<evidence type="ECO:0000256" key="2">
    <source>
        <dbReference type="ARBA" id="ARBA00022692"/>
    </source>
</evidence>
<dbReference type="InterPro" id="IPR051784">
    <property type="entry name" value="Nod_factor_ABC_transporter"/>
</dbReference>
<feature type="domain" description="ABC transmembrane type-2" evidence="7">
    <location>
        <begin position="44"/>
        <end position="274"/>
    </location>
</feature>
<keyword evidence="5" id="KW-0046">Antibiotic resistance</keyword>
<keyword evidence="6" id="KW-0813">Transport</keyword>
<dbReference type="PANTHER" id="PTHR43229:SF2">
    <property type="entry name" value="NODULATION PROTEIN J"/>
    <property type="match status" value="1"/>
</dbReference>
<evidence type="ECO:0000256" key="3">
    <source>
        <dbReference type="ARBA" id="ARBA00022989"/>
    </source>
</evidence>
<dbReference type="InterPro" id="IPR013525">
    <property type="entry name" value="ABC2_TM"/>
</dbReference>
<keyword evidence="9" id="KW-1185">Reference proteome</keyword>
<keyword evidence="2 6" id="KW-0812">Transmembrane</keyword>
<feature type="transmembrane region" description="Helical" evidence="6">
    <location>
        <begin position="246"/>
        <end position="268"/>
    </location>
</feature>
<dbReference type="PIRSF" id="PIRSF006648">
    <property type="entry name" value="DrrB"/>
    <property type="match status" value="1"/>
</dbReference>
<feature type="transmembrane region" description="Helical" evidence="6">
    <location>
        <begin position="164"/>
        <end position="184"/>
    </location>
</feature>
<gene>
    <name evidence="8" type="ORF">MMF94_15945</name>
</gene>
<feature type="transmembrane region" description="Helical" evidence="6">
    <location>
        <begin position="38"/>
        <end position="64"/>
    </location>
</feature>
<dbReference type="RefSeq" id="WP_241037420.1">
    <property type="nucleotide sequence ID" value="NZ_BAAAJF010000015.1"/>
</dbReference>
<evidence type="ECO:0000259" key="7">
    <source>
        <dbReference type="PROSITE" id="PS51012"/>
    </source>
</evidence>
<dbReference type="Pfam" id="PF01061">
    <property type="entry name" value="ABC2_membrane"/>
    <property type="match status" value="1"/>
</dbReference>
<dbReference type="Proteomes" id="UP001299970">
    <property type="component" value="Unassembled WGS sequence"/>
</dbReference>
<protein>
    <recommendedName>
        <fullName evidence="6">Transport permease protein</fullName>
    </recommendedName>
</protein>
<organism evidence="8 9">
    <name type="scientific">Pseudonocardia alaniniphila</name>
    <dbReference type="NCBI Taxonomy" id="75291"/>
    <lineage>
        <taxon>Bacteria</taxon>
        <taxon>Bacillati</taxon>
        <taxon>Actinomycetota</taxon>
        <taxon>Actinomycetes</taxon>
        <taxon>Pseudonocardiales</taxon>
        <taxon>Pseudonocardiaceae</taxon>
        <taxon>Pseudonocardia</taxon>
    </lineage>
</organism>
<dbReference type="InterPro" id="IPR047817">
    <property type="entry name" value="ABC2_TM_bact-type"/>
</dbReference>
<dbReference type="PRINTS" id="PR00164">
    <property type="entry name" value="ABC2TRNSPORT"/>
</dbReference>
<evidence type="ECO:0000313" key="8">
    <source>
        <dbReference type="EMBL" id="MCH6167175.1"/>
    </source>
</evidence>
<comment type="caution">
    <text evidence="8">The sequence shown here is derived from an EMBL/GenBank/DDBJ whole genome shotgun (WGS) entry which is preliminary data.</text>
</comment>
<comment type="subcellular location">
    <subcellularLocation>
        <location evidence="6">Cell membrane</location>
        <topology evidence="6">Multi-pass membrane protein</topology>
    </subcellularLocation>
    <subcellularLocation>
        <location evidence="1">Membrane</location>
        <topology evidence="1">Multi-pass membrane protein</topology>
    </subcellularLocation>
</comment>
<name>A0ABS9TF59_9PSEU</name>
<accession>A0ABS9TF59</accession>
<reference evidence="8 9" key="1">
    <citation type="submission" date="2022-03" db="EMBL/GenBank/DDBJ databases">
        <title>Pseudonocardia alaer sp. nov., a novel actinomycete isolated from reed forest soil.</title>
        <authorList>
            <person name="Wang L."/>
        </authorList>
    </citation>
    <scope>NUCLEOTIDE SEQUENCE [LARGE SCALE GENOMIC DNA]</scope>
    <source>
        <strain evidence="8 9">Y-16303</strain>
    </source>
</reference>
<keyword evidence="4 6" id="KW-0472">Membrane</keyword>
<dbReference type="EMBL" id="JAKXMK010000012">
    <property type="protein sequence ID" value="MCH6167175.1"/>
    <property type="molecule type" value="Genomic_DNA"/>
</dbReference>
<feature type="transmembrane region" description="Helical" evidence="6">
    <location>
        <begin position="84"/>
        <end position="107"/>
    </location>
</feature>
<dbReference type="PROSITE" id="PS51012">
    <property type="entry name" value="ABC_TM2"/>
    <property type="match status" value="1"/>
</dbReference>
<feature type="transmembrane region" description="Helical" evidence="6">
    <location>
        <begin position="138"/>
        <end position="157"/>
    </location>
</feature>
<evidence type="ECO:0000256" key="4">
    <source>
        <dbReference type="ARBA" id="ARBA00023136"/>
    </source>
</evidence>
<proteinExistence type="inferred from homology"/>
<dbReference type="PANTHER" id="PTHR43229">
    <property type="entry name" value="NODULATION PROTEIN J"/>
    <property type="match status" value="1"/>
</dbReference>
<evidence type="ECO:0000313" key="9">
    <source>
        <dbReference type="Proteomes" id="UP001299970"/>
    </source>
</evidence>
<comment type="similarity">
    <text evidence="6">Belongs to the ABC-2 integral membrane protein family.</text>
</comment>
<sequence>MVTTDVSTPIRAASPVSATRIRAVLEYFFTYSFRTREALTLLGVIWLTAVTEPVLYLLAMGLGVGSLIDSTIPVDSHQLSYIQFVAPAMLAVSCMSGAISASIFSFYTRHRHLGMFRMISTAAVSPAEVVVADWLWEIIRVSMLSAIFVAVMVAAGVIGIGNALVAFVATILVIAAFAAVGIGLSTLLRGWQDFDIITVAQTVLFLFSGTFFPIQQYPSWLQVIVQLSPLYQAIALLRALTIDDYGIALVVPIGYLLLMTVAGLAFSVRRMGRDLGR</sequence>
<keyword evidence="6" id="KW-1003">Cell membrane</keyword>
<evidence type="ECO:0000256" key="5">
    <source>
        <dbReference type="ARBA" id="ARBA00023251"/>
    </source>
</evidence>
<keyword evidence="3 6" id="KW-1133">Transmembrane helix</keyword>